<dbReference type="KEGG" id="ddz:DSYM_08570"/>
<accession>A0A809R057</accession>
<dbReference type="Gene3D" id="3.10.129.10">
    <property type="entry name" value="Hotdog Thioesterase"/>
    <property type="match status" value="1"/>
</dbReference>
<dbReference type="SUPFAM" id="SSF54637">
    <property type="entry name" value="Thioesterase/thiol ester dehydrase-isomerase"/>
    <property type="match status" value="1"/>
</dbReference>
<protein>
    <submittedName>
        <fullName evidence="1">Acyl-CoA thioesterase FadM</fullName>
    </submittedName>
</protein>
<organism evidence="1 2">
    <name type="scientific">Candidatus Desulfobacillus denitrificans</name>
    <dbReference type="NCBI Taxonomy" id="2608985"/>
    <lineage>
        <taxon>Bacteria</taxon>
        <taxon>Pseudomonadati</taxon>
        <taxon>Pseudomonadota</taxon>
        <taxon>Betaproteobacteria</taxon>
        <taxon>Candidatus Desulfobacillus</taxon>
    </lineage>
</organism>
<dbReference type="Pfam" id="PF13279">
    <property type="entry name" value="4HBT_2"/>
    <property type="match status" value="1"/>
</dbReference>
<reference evidence="1" key="1">
    <citation type="journal article" name="DNA Res.">
        <title>The physiological potential of anammox bacteria as revealed by their core genome structure.</title>
        <authorList>
            <person name="Okubo T."/>
            <person name="Toyoda A."/>
            <person name="Fukuhara K."/>
            <person name="Uchiyama I."/>
            <person name="Harigaya Y."/>
            <person name="Kuroiwa M."/>
            <person name="Suzuki T."/>
            <person name="Murakami Y."/>
            <person name="Suwa Y."/>
            <person name="Takami H."/>
        </authorList>
    </citation>
    <scope>NUCLEOTIDE SEQUENCE</scope>
    <source>
        <strain evidence="1">317325-3</strain>
    </source>
</reference>
<dbReference type="InterPro" id="IPR029069">
    <property type="entry name" value="HotDog_dom_sf"/>
</dbReference>
<evidence type="ECO:0000313" key="1">
    <source>
        <dbReference type="EMBL" id="BBO20158.1"/>
    </source>
</evidence>
<gene>
    <name evidence="1" type="ORF">DSYM_08570</name>
</gene>
<dbReference type="AlphaFoldDB" id="A0A809R057"/>
<dbReference type="CDD" id="cd00586">
    <property type="entry name" value="4HBT"/>
    <property type="match status" value="1"/>
</dbReference>
<proteinExistence type="predicted"/>
<sequence length="157" mass="18355">MTETTRILGDTFYSDMLVRFSHCDPAGIVFYPQYFIMFNGLVEDWFNQGLCLNYAHTITERRLGFPIVRLECDFVAPSKIGEIITFGLKLERLGRSSMAFTVHCRHDREERLRARFVLVAMDLERQRAQAVPDDLRGLMEAFQQGQFDINNHQRRDS</sequence>
<dbReference type="EMBL" id="AP021857">
    <property type="protein sequence ID" value="BBO20158.1"/>
    <property type="molecule type" value="Genomic_DNA"/>
</dbReference>
<evidence type="ECO:0000313" key="2">
    <source>
        <dbReference type="Proteomes" id="UP000662914"/>
    </source>
</evidence>
<dbReference type="Proteomes" id="UP000662914">
    <property type="component" value="Chromosome"/>
</dbReference>
<name>A0A809R057_9PROT</name>